<keyword evidence="2" id="KW-1185">Reference proteome</keyword>
<evidence type="ECO:0000313" key="1">
    <source>
        <dbReference type="EMBL" id="EME38651.1"/>
    </source>
</evidence>
<reference evidence="2" key="1">
    <citation type="journal article" date="2012" name="PLoS Genet.">
        <title>The genomes of the fungal plant pathogens Cladosporium fulvum and Dothistroma septosporum reveal adaptation to different hosts and lifestyles but also signatures of common ancestry.</title>
        <authorList>
            <person name="de Wit P.J.G.M."/>
            <person name="van der Burgt A."/>
            <person name="Oekmen B."/>
            <person name="Stergiopoulos I."/>
            <person name="Abd-Elsalam K.A."/>
            <person name="Aerts A.L."/>
            <person name="Bahkali A.H."/>
            <person name="Beenen H.G."/>
            <person name="Chettri P."/>
            <person name="Cox M.P."/>
            <person name="Datema E."/>
            <person name="de Vries R.P."/>
            <person name="Dhillon B."/>
            <person name="Ganley A.R."/>
            <person name="Griffiths S.A."/>
            <person name="Guo Y."/>
            <person name="Hamelin R.C."/>
            <person name="Henrissat B."/>
            <person name="Kabir M.S."/>
            <person name="Jashni M.K."/>
            <person name="Kema G."/>
            <person name="Klaubauf S."/>
            <person name="Lapidus A."/>
            <person name="Levasseur A."/>
            <person name="Lindquist E."/>
            <person name="Mehrabi R."/>
            <person name="Ohm R.A."/>
            <person name="Owen T.J."/>
            <person name="Salamov A."/>
            <person name="Schwelm A."/>
            <person name="Schijlen E."/>
            <person name="Sun H."/>
            <person name="van den Burg H.A."/>
            <person name="van Ham R.C.H.J."/>
            <person name="Zhang S."/>
            <person name="Goodwin S.B."/>
            <person name="Grigoriev I.V."/>
            <person name="Collemare J."/>
            <person name="Bradshaw R.E."/>
        </authorList>
    </citation>
    <scope>NUCLEOTIDE SEQUENCE [LARGE SCALE GENOMIC DNA]</scope>
    <source>
        <strain evidence="2">NZE10 / CBS 128990</strain>
    </source>
</reference>
<dbReference type="AlphaFoldDB" id="M2YIB0"/>
<evidence type="ECO:0000313" key="2">
    <source>
        <dbReference type="Proteomes" id="UP000016933"/>
    </source>
</evidence>
<accession>M2YIB0</accession>
<sequence length="226" mass="25963">MPPFQPQSAFGKQLLLGLRVAEQSQCATPSTRPPTTMTSYATGRSRPVTFFDLPGEIRNLIWSFCFGCQQIDMYCTSGRAERIAQACPEVRAELESLYYENHIFMFNLRNIHIGQRVAMWRTWMAGVNNDDASRLRFLMFYFPNFTLKASIIAAPLALNKKLQVIFDFQHNPTDWINRSYPPWLQHAADSRIELLSQHLCRFGSNNGRFGRWGIDRIAKIAFGMVA</sequence>
<dbReference type="HOGENOM" id="CLU_1224743_0_0_1"/>
<organism evidence="1 2">
    <name type="scientific">Dothistroma septosporum (strain NZE10 / CBS 128990)</name>
    <name type="common">Red band needle blight fungus</name>
    <name type="synonym">Mycosphaerella pini</name>
    <dbReference type="NCBI Taxonomy" id="675120"/>
    <lineage>
        <taxon>Eukaryota</taxon>
        <taxon>Fungi</taxon>
        <taxon>Dikarya</taxon>
        <taxon>Ascomycota</taxon>
        <taxon>Pezizomycotina</taxon>
        <taxon>Dothideomycetes</taxon>
        <taxon>Dothideomycetidae</taxon>
        <taxon>Mycosphaerellales</taxon>
        <taxon>Mycosphaerellaceae</taxon>
        <taxon>Dothistroma</taxon>
    </lineage>
</organism>
<dbReference type="OMA" id="RIAQACP"/>
<name>M2YIB0_DOTSN</name>
<evidence type="ECO:0008006" key="3">
    <source>
        <dbReference type="Google" id="ProtNLM"/>
    </source>
</evidence>
<reference evidence="1 2" key="2">
    <citation type="journal article" date="2012" name="PLoS Pathog.">
        <title>Diverse lifestyles and strategies of plant pathogenesis encoded in the genomes of eighteen Dothideomycetes fungi.</title>
        <authorList>
            <person name="Ohm R.A."/>
            <person name="Feau N."/>
            <person name="Henrissat B."/>
            <person name="Schoch C.L."/>
            <person name="Horwitz B.A."/>
            <person name="Barry K.W."/>
            <person name="Condon B.J."/>
            <person name="Copeland A.C."/>
            <person name="Dhillon B."/>
            <person name="Glaser F."/>
            <person name="Hesse C.N."/>
            <person name="Kosti I."/>
            <person name="LaButti K."/>
            <person name="Lindquist E.A."/>
            <person name="Lucas S."/>
            <person name="Salamov A.A."/>
            <person name="Bradshaw R.E."/>
            <person name="Ciuffetti L."/>
            <person name="Hamelin R.C."/>
            <person name="Kema G.H.J."/>
            <person name="Lawrence C."/>
            <person name="Scott J.A."/>
            <person name="Spatafora J.W."/>
            <person name="Turgeon B.G."/>
            <person name="de Wit P.J.G.M."/>
            <person name="Zhong S."/>
            <person name="Goodwin S.B."/>
            <person name="Grigoriev I.V."/>
        </authorList>
    </citation>
    <scope>NUCLEOTIDE SEQUENCE [LARGE SCALE GENOMIC DNA]</scope>
    <source>
        <strain evidence="2">NZE10 / CBS 128990</strain>
    </source>
</reference>
<protein>
    <recommendedName>
        <fullName evidence="3">F-box domain-containing protein</fullName>
    </recommendedName>
</protein>
<gene>
    <name evidence="1" type="ORF">DOTSEDRAFT_83393</name>
</gene>
<dbReference type="EMBL" id="KB446546">
    <property type="protein sequence ID" value="EME38651.1"/>
    <property type="molecule type" value="Genomic_DNA"/>
</dbReference>
<proteinExistence type="predicted"/>
<dbReference type="Proteomes" id="UP000016933">
    <property type="component" value="Unassembled WGS sequence"/>
</dbReference>